<dbReference type="Pfam" id="PF02463">
    <property type="entry name" value="SMC_N"/>
    <property type="match status" value="1"/>
</dbReference>
<comment type="subcellular location">
    <subcellularLocation>
        <location evidence="1 13 14">Cytoplasm</location>
    </subcellularLocation>
</comment>
<keyword evidence="11 13" id="KW-0742">SOS response</keyword>
<dbReference type="SUPFAM" id="SSF52540">
    <property type="entry name" value="P-loop containing nucleoside triphosphate hydrolases"/>
    <property type="match status" value="1"/>
</dbReference>
<dbReference type="GO" id="GO:0000731">
    <property type="term" value="P:DNA synthesis involved in DNA repair"/>
    <property type="evidence" value="ECO:0007669"/>
    <property type="project" value="TreeGrafter"/>
</dbReference>
<dbReference type="GO" id="GO:0006302">
    <property type="term" value="P:double-strand break repair"/>
    <property type="evidence" value="ECO:0007669"/>
    <property type="project" value="TreeGrafter"/>
</dbReference>
<dbReference type="PANTHER" id="PTHR32182:SF0">
    <property type="entry name" value="DNA REPLICATION AND REPAIR PROTEIN RECF"/>
    <property type="match status" value="1"/>
</dbReference>
<evidence type="ECO:0000256" key="1">
    <source>
        <dbReference type="ARBA" id="ARBA00004496"/>
    </source>
</evidence>
<keyword evidence="9 13" id="KW-0238">DNA-binding</keyword>
<evidence type="ECO:0000256" key="4">
    <source>
        <dbReference type="ARBA" id="ARBA00022490"/>
    </source>
</evidence>
<feature type="region of interest" description="Disordered" evidence="15">
    <location>
        <begin position="379"/>
        <end position="437"/>
    </location>
</feature>
<keyword evidence="6 13" id="KW-0547">Nucleotide-binding</keyword>
<evidence type="ECO:0000256" key="10">
    <source>
        <dbReference type="ARBA" id="ARBA00023204"/>
    </source>
</evidence>
<evidence type="ECO:0000256" key="3">
    <source>
        <dbReference type="ARBA" id="ARBA00020170"/>
    </source>
</evidence>
<keyword evidence="10 13" id="KW-0234">DNA repair</keyword>
<dbReference type="NCBIfam" id="TIGR00611">
    <property type="entry name" value="recf"/>
    <property type="match status" value="1"/>
</dbReference>
<keyword evidence="5 13" id="KW-0235">DNA replication</keyword>
<evidence type="ECO:0000256" key="15">
    <source>
        <dbReference type="SAM" id="MobiDB-lite"/>
    </source>
</evidence>
<dbReference type="GO" id="GO:0005737">
    <property type="term" value="C:cytoplasm"/>
    <property type="evidence" value="ECO:0007669"/>
    <property type="project" value="UniProtKB-SubCell"/>
</dbReference>
<dbReference type="Gene3D" id="3.40.50.300">
    <property type="entry name" value="P-loop containing nucleotide triphosphate hydrolases"/>
    <property type="match status" value="1"/>
</dbReference>
<evidence type="ECO:0000256" key="7">
    <source>
        <dbReference type="ARBA" id="ARBA00022763"/>
    </source>
</evidence>
<evidence type="ECO:0000256" key="2">
    <source>
        <dbReference type="ARBA" id="ARBA00008016"/>
    </source>
</evidence>
<proteinExistence type="inferred from homology"/>
<dbReference type="InterPro" id="IPR003395">
    <property type="entry name" value="RecF/RecN/SMC_N"/>
</dbReference>
<gene>
    <name evidence="13" type="primary">recF</name>
    <name evidence="17" type="ORF">HDA33_001936</name>
</gene>
<dbReference type="Proteomes" id="UP000567246">
    <property type="component" value="Unassembled WGS sequence"/>
</dbReference>
<dbReference type="AlphaFoldDB" id="A0A7W9JLB0"/>
<dbReference type="InterPro" id="IPR001238">
    <property type="entry name" value="DNA-binding_RecF"/>
</dbReference>
<feature type="compositionally biased region" description="Acidic residues" evidence="15">
    <location>
        <begin position="412"/>
        <end position="422"/>
    </location>
</feature>
<feature type="binding site" evidence="13">
    <location>
        <begin position="30"/>
        <end position="37"/>
    </location>
    <ligand>
        <name>ATP</name>
        <dbReference type="ChEBI" id="CHEBI:30616"/>
    </ligand>
</feature>
<evidence type="ECO:0000259" key="16">
    <source>
        <dbReference type="Pfam" id="PF02463"/>
    </source>
</evidence>
<name>A0A7W9JLB0_9MICC</name>
<feature type="domain" description="RecF/RecN/SMC N-terminal" evidence="16">
    <location>
        <begin position="3"/>
        <end position="357"/>
    </location>
</feature>
<dbReference type="Gene3D" id="1.20.1050.90">
    <property type="entry name" value="RecF/RecN/SMC, N-terminal domain"/>
    <property type="match status" value="1"/>
</dbReference>
<evidence type="ECO:0000313" key="17">
    <source>
        <dbReference type="EMBL" id="MBB5849372.1"/>
    </source>
</evidence>
<evidence type="ECO:0000256" key="13">
    <source>
        <dbReference type="HAMAP-Rule" id="MF_00365"/>
    </source>
</evidence>
<comment type="similarity">
    <text evidence="2 13 14">Belongs to the RecF family.</text>
</comment>
<dbReference type="InterPro" id="IPR018078">
    <property type="entry name" value="DNA-binding_RecF_CS"/>
</dbReference>
<evidence type="ECO:0000256" key="8">
    <source>
        <dbReference type="ARBA" id="ARBA00022840"/>
    </source>
</evidence>
<dbReference type="InterPro" id="IPR027417">
    <property type="entry name" value="P-loop_NTPase"/>
</dbReference>
<dbReference type="RefSeq" id="WP_338104330.1">
    <property type="nucleotide sequence ID" value="NZ_BAABAG010000012.1"/>
</dbReference>
<dbReference type="HAMAP" id="MF_00365">
    <property type="entry name" value="RecF"/>
    <property type="match status" value="1"/>
</dbReference>
<dbReference type="GO" id="GO:0009432">
    <property type="term" value="P:SOS response"/>
    <property type="evidence" value="ECO:0007669"/>
    <property type="project" value="UniProtKB-UniRule"/>
</dbReference>
<evidence type="ECO:0000256" key="11">
    <source>
        <dbReference type="ARBA" id="ARBA00023236"/>
    </source>
</evidence>
<evidence type="ECO:0000313" key="18">
    <source>
        <dbReference type="Proteomes" id="UP000567246"/>
    </source>
</evidence>
<comment type="function">
    <text evidence="12 13 14">The RecF protein is involved in DNA metabolism; it is required for DNA replication and normal SOS inducibility. RecF binds preferentially to single-stranded, linear DNA. It also seems to bind ATP.</text>
</comment>
<keyword evidence="8 13" id="KW-0067">ATP-binding</keyword>
<evidence type="ECO:0000256" key="6">
    <source>
        <dbReference type="ARBA" id="ARBA00022741"/>
    </source>
</evidence>
<dbReference type="InterPro" id="IPR042174">
    <property type="entry name" value="RecF_2"/>
</dbReference>
<organism evidence="17 18">
    <name type="scientific">Micrococcus endophyticus</name>
    <dbReference type="NCBI Taxonomy" id="455343"/>
    <lineage>
        <taxon>Bacteria</taxon>
        <taxon>Bacillati</taxon>
        <taxon>Actinomycetota</taxon>
        <taxon>Actinomycetes</taxon>
        <taxon>Micrococcales</taxon>
        <taxon>Micrococcaceae</taxon>
        <taxon>Micrococcus</taxon>
    </lineage>
</organism>
<dbReference type="EMBL" id="JACHMW010000001">
    <property type="protein sequence ID" value="MBB5849372.1"/>
    <property type="molecule type" value="Genomic_DNA"/>
</dbReference>
<dbReference type="GO" id="GO:0003697">
    <property type="term" value="F:single-stranded DNA binding"/>
    <property type="evidence" value="ECO:0007669"/>
    <property type="project" value="UniProtKB-UniRule"/>
</dbReference>
<keyword evidence="4 13" id="KW-0963">Cytoplasm</keyword>
<accession>A0A7W9JLB0</accession>
<evidence type="ECO:0000256" key="5">
    <source>
        <dbReference type="ARBA" id="ARBA00022705"/>
    </source>
</evidence>
<dbReference type="PROSITE" id="PS00618">
    <property type="entry name" value="RECF_2"/>
    <property type="match status" value="1"/>
</dbReference>
<dbReference type="PANTHER" id="PTHR32182">
    <property type="entry name" value="DNA REPLICATION AND REPAIR PROTEIN RECF"/>
    <property type="match status" value="1"/>
</dbReference>
<keyword evidence="18" id="KW-1185">Reference proteome</keyword>
<feature type="compositionally biased region" description="Low complexity" evidence="15">
    <location>
        <begin position="396"/>
        <end position="411"/>
    </location>
</feature>
<evidence type="ECO:0000256" key="9">
    <source>
        <dbReference type="ARBA" id="ARBA00023125"/>
    </source>
</evidence>
<dbReference type="GO" id="GO:0005524">
    <property type="term" value="F:ATP binding"/>
    <property type="evidence" value="ECO:0007669"/>
    <property type="project" value="UniProtKB-UniRule"/>
</dbReference>
<sequence length="437" mass="46700">MHLSHLTVADFRSYRWADLELGPGSTVLLGANGVGKTNLVEAVGYLGSHQSHRVSSDAQLVRFGQDRARIAGRVHRGSRTVALELEILPGRSNRVAINRGAPVRAKEGLGILRTVVFAPEDLNLVTGEPGGRRRLLDQLMVQLRPALGEAAADFERVLRQRNALLKSARKARRWGPEEEATLEVWDEHLCAAGARLLHGRLHVLRLLAHPLREMYGALTNGSKAATYAYESTVPLARGTHAEVPPVAELAADMRRALVAQRDEEQARALTLVGPHRDELALFLGPAPARGYASHGETWSLALALRLAAYDVLVADDPDPDGRPVLILDDVFAELDAARRRRLAALVGRAEQVIVTAAALEDVPAELAGPRVLIRQDAEGSEAVPAAAPVEGDIRAPRGAGEVEAEAPGAGEAADDDADDAADDVTAPADPAEDDPDG</sequence>
<comment type="caution">
    <text evidence="17">The sequence shown here is derived from an EMBL/GenBank/DDBJ whole genome shotgun (WGS) entry which is preliminary data.</text>
</comment>
<evidence type="ECO:0000256" key="14">
    <source>
        <dbReference type="RuleBase" id="RU000578"/>
    </source>
</evidence>
<protein>
    <recommendedName>
        <fullName evidence="3 13">DNA replication and repair protein RecF</fullName>
    </recommendedName>
</protein>
<dbReference type="GO" id="GO:0006260">
    <property type="term" value="P:DNA replication"/>
    <property type="evidence" value="ECO:0007669"/>
    <property type="project" value="UniProtKB-UniRule"/>
</dbReference>
<keyword evidence="7 13" id="KW-0227">DNA damage</keyword>
<reference evidence="17 18" key="1">
    <citation type="submission" date="2020-08" db="EMBL/GenBank/DDBJ databases">
        <title>Sequencing the genomes of 1000 actinobacteria strains.</title>
        <authorList>
            <person name="Klenk H.-P."/>
        </authorList>
    </citation>
    <scope>NUCLEOTIDE SEQUENCE [LARGE SCALE GENOMIC DNA]</scope>
    <source>
        <strain evidence="17 18">DSM 17945</strain>
    </source>
</reference>
<evidence type="ECO:0000256" key="12">
    <source>
        <dbReference type="ARBA" id="ARBA00025401"/>
    </source>
</evidence>